<evidence type="ECO:0000313" key="17">
    <source>
        <dbReference type="Proteomes" id="UP000778951"/>
    </source>
</evidence>
<keyword evidence="5 12" id="KW-0288">FMN</keyword>
<dbReference type="GO" id="GO:0000049">
    <property type="term" value="F:tRNA binding"/>
    <property type="evidence" value="ECO:0007669"/>
    <property type="project" value="UniProtKB-KW"/>
</dbReference>
<dbReference type="Pfam" id="PF01207">
    <property type="entry name" value="Dus"/>
    <property type="match status" value="1"/>
</dbReference>
<evidence type="ECO:0000256" key="12">
    <source>
        <dbReference type="PIRNR" id="PIRNR006621"/>
    </source>
</evidence>
<dbReference type="PANTHER" id="PTHR45846:SF1">
    <property type="entry name" value="TRNA-DIHYDROURIDINE(47) SYNTHASE [NAD(P)(+)]-LIKE"/>
    <property type="match status" value="1"/>
</dbReference>
<evidence type="ECO:0000256" key="1">
    <source>
        <dbReference type="ARBA" id="ARBA00001917"/>
    </source>
</evidence>
<evidence type="ECO:0000256" key="2">
    <source>
        <dbReference type="ARBA" id="ARBA00002790"/>
    </source>
</evidence>
<evidence type="ECO:0000256" key="6">
    <source>
        <dbReference type="ARBA" id="ARBA00022694"/>
    </source>
</evidence>
<name>A0A968KUA2_9SPIO</name>
<evidence type="ECO:0000256" key="5">
    <source>
        <dbReference type="ARBA" id="ARBA00022643"/>
    </source>
</evidence>
<keyword evidence="14" id="KW-0547">Nucleotide-binding</keyword>
<keyword evidence="6 12" id="KW-0819">tRNA processing</keyword>
<dbReference type="GO" id="GO:0050660">
    <property type="term" value="F:flavin adenine dinucleotide binding"/>
    <property type="evidence" value="ECO:0007669"/>
    <property type="project" value="InterPro"/>
</dbReference>
<dbReference type="NCBIfam" id="TIGR00737">
    <property type="entry name" value="nifR3_yhdG"/>
    <property type="match status" value="1"/>
</dbReference>
<feature type="active site" description="Proton donor" evidence="13">
    <location>
        <position position="108"/>
    </location>
</feature>
<dbReference type="InterPro" id="IPR004652">
    <property type="entry name" value="DusB-like"/>
</dbReference>
<dbReference type="InterPro" id="IPR035587">
    <property type="entry name" value="DUS-like_FMN-bd"/>
</dbReference>
<proteinExistence type="inferred from homology"/>
<comment type="catalytic activity">
    <reaction evidence="10">
        <text>a 5,6-dihydrouridine in tRNA + NADP(+) = a uridine in tRNA + NADPH + H(+)</text>
        <dbReference type="Rhea" id="RHEA:23624"/>
        <dbReference type="Rhea" id="RHEA-COMP:13339"/>
        <dbReference type="Rhea" id="RHEA-COMP:13887"/>
        <dbReference type="ChEBI" id="CHEBI:15378"/>
        <dbReference type="ChEBI" id="CHEBI:57783"/>
        <dbReference type="ChEBI" id="CHEBI:58349"/>
        <dbReference type="ChEBI" id="CHEBI:65315"/>
        <dbReference type="ChEBI" id="CHEBI:74443"/>
    </reaction>
</comment>
<dbReference type="Gene3D" id="3.20.20.70">
    <property type="entry name" value="Aldolase class I"/>
    <property type="match status" value="1"/>
</dbReference>
<feature type="binding site" evidence="14">
    <location>
        <position position="149"/>
    </location>
    <ligand>
        <name>FMN</name>
        <dbReference type="ChEBI" id="CHEBI:58210"/>
    </ligand>
</feature>
<feature type="binding site" evidence="14">
    <location>
        <begin position="22"/>
        <end position="24"/>
    </location>
    <ligand>
        <name>FMN</name>
        <dbReference type="ChEBI" id="CHEBI:58210"/>
    </ligand>
</feature>
<evidence type="ECO:0000313" key="16">
    <source>
        <dbReference type="EMBL" id="NIZ68930.1"/>
    </source>
</evidence>
<dbReference type="SUPFAM" id="SSF51395">
    <property type="entry name" value="FMN-linked oxidoreductases"/>
    <property type="match status" value="1"/>
</dbReference>
<dbReference type="RefSeq" id="WP_167695042.1">
    <property type="nucleotide sequence ID" value="NZ_CP118181.1"/>
</dbReference>
<evidence type="ECO:0000256" key="10">
    <source>
        <dbReference type="ARBA" id="ARBA00048205"/>
    </source>
</evidence>
<evidence type="ECO:0000256" key="13">
    <source>
        <dbReference type="PIRSR" id="PIRSR006621-1"/>
    </source>
</evidence>
<protein>
    <recommendedName>
        <fullName evidence="12">tRNA-dihydrouridine synthase</fullName>
        <ecNumber evidence="12">1.3.1.-</ecNumber>
    </recommendedName>
</protein>
<evidence type="ECO:0000256" key="4">
    <source>
        <dbReference type="ARBA" id="ARBA00022630"/>
    </source>
</evidence>
<dbReference type="CDD" id="cd02801">
    <property type="entry name" value="DUS_like_FMN"/>
    <property type="match status" value="1"/>
</dbReference>
<dbReference type="AlphaFoldDB" id="A0A968KUA2"/>
<evidence type="ECO:0000256" key="3">
    <source>
        <dbReference type="ARBA" id="ARBA00022555"/>
    </source>
</evidence>
<feature type="binding site" evidence="14">
    <location>
        <position position="78"/>
    </location>
    <ligand>
        <name>FMN</name>
        <dbReference type="ChEBI" id="CHEBI:58210"/>
    </ligand>
</feature>
<keyword evidence="8" id="KW-0694">RNA-binding</keyword>
<keyword evidence="17" id="KW-1185">Reference proteome</keyword>
<keyword evidence="9 12" id="KW-0560">Oxidoreductase</keyword>
<dbReference type="PANTHER" id="PTHR45846">
    <property type="entry name" value="TRNA-DIHYDROURIDINE(47) SYNTHASE [NAD(P)(+)]-LIKE"/>
    <property type="match status" value="1"/>
</dbReference>
<reference evidence="16" key="1">
    <citation type="submission" date="2020-03" db="EMBL/GenBank/DDBJ databases">
        <title>Spirochaetal bacteria isolated from arthropods constitute a novel genus Entomospira genus novum within the order Spirochaetales.</title>
        <authorList>
            <person name="Grana-Miraglia L."/>
            <person name="Sikutova S."/>
            <person name="Fingerle V."/>
            <person name="Sing A."/>
            <person name="Castillo-Ramirez S."/>
            <person name="Margos G."/>
            <person name="Rudolf I."/>
        </authorList>
    </citation>
    <scope>NUCLEOTIDE SEQUENCE</scope>
    <source>
        <strain evidence="16">BR149</strain>
    </source>
</reference>
<dbReference type="InterPro" id="IPR024036">
    <property type="entry name" value="tRNA-dHydroUridine_Synthase_C"/>
</dbReference>
<dbReference type="Proteomes" id="UP000778951">
    <property type="component" value="Unassembled WGS sequence"/>
</dbReference>
<dbReference type="InterPro" id="IPR013785">
    <property type="entry name" value="Aldolase_TIM"/>
</dbReference>
<comment type="catalytic activity">
    <reaction evidence="11">
        <text>a 5,6-dihydrouridine in tRNA + NAD(+) = a uridine in tRNA + NADH + H(+)</text>
        <dbReference type="Rhea" id="RHEA:54452"/>
        <dbReference type="Rhea" id="RHEA-COMP:13339"/>
        <dbReference type="Rhea" id="RHEA-COMP:13887"/>
        <dbReference type="ChEBI" id="CHEBI:15378"/>
        <dbReference type="ChEBI" id="CHEBI:57540"/>
        <dbReference type="ChEBI" id="CHEBI:57945"/>
        <dbReference type="ChEBI" id="CHEBI:65315"/>
        <dbReference type="ChEBI" id="CHEBI:74443"/>
    </reaction>
</comment>
<evidence type="ECO:0000256" key="14">
    <source>
        <dbReference type="PIRSR" id="PIRSR006621-2"/>
    </source>
</evidence>
<dbReference type="PROSITE" id="PS01136">
    <property type="entry name" value="UPF0034"/>
    <property type="match status" value="1"/>
</dbReference>
<dbReference type="InterPro" id="IPR018517">
    <property type="entry name" value="tRNA_hU_synthase_CS"/>
</dbReference>
<dbReference type="GO" id="GO:0017150">
    <property type="term" value="F:tRNA dihydrouridine synthase activity"/>
    <property type="evidence" value="ECO:0007669"/>
    <property type="project" value="InterPro"/>
</dbReference>
<evidence type="ECO:0000256" key="9">
    <source>
        <dbReference type="ARBA" id="ARBA00023002"/>
    </source>
</evidence>
<feature type="binding site" evidence="14">
    <location>
        <begin position="235"/>
        <end position="236"/>
    </location>
    <ligand>
        <name>FMN</name>
        <dbReference type="ChEBI" id="CHEBI:58210"/>
    </ligand>
</feature>
<gene>
    <name evidence="16" type="primary">dusB</name>
    <name evidence="16" type="ORF">HCT48_01685</name>
</gene>
<dbReference type="InterPro" id="IPR001269">
    <property type="entry name" value="DUS_fam"/>
</dbReference>
<dbReference type="EMBL" id="JAATLM010000001">
    <property type="protein sequence ID" value="NIZ68930.1"/>
    <property type="molecule type" value="Genomic_DNA"/>
</dbReference>
<dbReference type="EC" id="1.3.1.-" evidence="12"/>
<comment type="similarity">
    <text evidence="12">Belongs to the dus family.</text>
</comment>
<organism evidence="16 17">
    <name type="scientific">Entomospira culicis</name>
    <dbReference type="NCBI Taxonomy" id="2719989"/>
    <lineage>
        <taxon>Bacteria</taxon>
        <taxon>Pseudomonadati</taxon>
        <taxon>Spirochaetota</taxon>
        <taxon>Spirochaetia</taxon>
        <taxon>Spirochaetales</taxon>
        <taxon>Spirochaetaceae</taxon>
        <taxon>Entomospira</taxon>
    </lineage>
</organism>
<comment type="function">
    <text evidence="2 12">Catalyzes the synthesis of 5,6-dihydrouridine (D), a modified base found in the D-loop of most tRNAs, via the reduction of the C5-C6 double bond in target uridines.</text>
</comment>
<dbReference type="PIRSF" id="PIRSF006621">
    <property type="entry name" value="Dus"/>
    <property type="match status" value="1"/>
</dbReference>
<keyword evidence="3" id="KW-0820">tRNA-binding</keyword>
<comment type="cofactor">
    <cofactor evidence="1 12 14">
        <name>FMN</name>
        <dbReference type="ChEBI" id="CHEBI:58210"/>
    </cofactor>
</comment>
<sequence>MHQYKPLKIGNITLDGNLILAPMAGYTDQAFRQISMEHGASMAYAEMSSCEALWRNIDSEKTDLIMQPYPNEKHLALQLFAGNAEAVANSMPRVLAMKPAIVDFNVGCPVPKVNKSGAGSALMQNTDELKAILTTIRALVPKEIPMTVKFRSGWTQESRNYLDVAEIALNAGADMISMHPRTRSQAYGGNADWSLLKTLKETFPDATVCASGDLMSPEAIKQMFEETGVDAAMIARGSIGNPFIFNQTKELMTTGSYHVESDRQRVQVAHQHLTLMYHYRGERYTTNEIKKHLAQYMRGNALFTHYRKALVLATSYQEMLTLFDELLANLHTHAE</sequence>
<accession>A0A968KUA2</accession>
<dbReference type="Gene3D" id="1.10.1200.80">
    <property type="entry name" value="Putative flavin oxidoreducatase, domain 2"/>
    <property type="match status" value="1"/>
</dbReference>
<keyword evidence="7" id="KW-0521">NADP</keyword>
<evidence type="ECO:0000256" key="8">
    <source>
        <dbReference type="ARBA" id="ARBA00022884"/>
    </source>
</evidence>
<keyword evidence="4 12" id="KW-0285">Flavoprotein</keyword>
<evidence type="ECO:0000256" key="7">
    <source>
        <dbReference type="ARBA" id="ARBA00022857"/>
    </source>
</evidence>
<comment type="caution">
    <text evidence="16">The sequence shown here is derived from an EMBL/GenBank/DDBJ whole genome shotgun (WGS) entry which is preliminary data.</text>
</comment>
<evidence type="ECO:0000259" key="15">
    <source>
        <dbReference type="Pfam" id="PF01207"/>
    </source>
</evidence>
<evidence type="ECO:0000256" key="11">
    <source>
        <dbReference type="ARBA" id="ARBA00048802"/>
    </source>
</evidence>
<feature type="binding site" evidence="14">
    <location>
        <position position="179"/>
    </location>
    <ligand>
        <name>FMN</name>
        <dbReference type="ChEBI" id="CHEBI:58210"/>
    </ligand>
</feature>
<feature type="domain" description="DUS-like FMN-binding" evidence="15">
    <location>
        <begin position="19"/>
        <end position="321"/>
    </location>
</feature>